<evidence type="ECO:0000313" key="11">
    <source>
        <dbReference type="Proteomes" id="UP000257317"/>
    </source>
</evidence>
<comment type="similarity">
    <text evidence="5">Belongs to the relA/spoT family.</text>
</comment>
<keyword evidence="10" id="KW-0418">Kinase</keyword>
<dbReference type="CDD" id="cd05399">
    <property type="entry name" value="NT_Rel-Spo_like"/>
    <property type="match status" value="1"/>
</dbReference>
<dbReference type="PROSITE" id="PS51831">
    <property type="entry name" value="HD"/>
    <property type="match status" value="1"/>
</dbReference>
<dbReference type="FunFam" id="3.30.460.10:FF:000001">
    <property type="entry name" value="GTP pyrophosphokinase RelA"/>
    <property type="match status" value="1"/>
</dbReference>
<feature type="domain" description="TGS" evidence="9">
    <location>
        <begin position="395"/>
        <end position="456"/>
    </location>
</feature>
<evidence type="ECO:0000256" key="2">
    <source>
        <dbReference type="ARBA" id="ARBA00013251"/>
    </source>
</evidence>
<dbReference type="CDD" id="cd01668">
    <property type="entry name" value="TGS_RSH"/>
    <property type="match status" value="1"/>
</dbReference>
<dbReference type="InterPro" id="IPR045600">
    <property type="entry name" value="RelA/SpoT_AH_RIS"/>
</dbReference>
<evidence type="ECO:0000259" key="7">
    <source>
        <dbReference type="PROSITE" id="PS51671"/>
    </source>
</evidence>
<accession>A0A2Z6TG91</accession>
<dbReference type="EMBL" id="BFBY01000007">
    <property type="protein sequence ID" value="GBG05102.1"/>
    <property type="molecule type" value="Genomic_DNA"/>
</dbReference>
<dbReference type="SMART" id="SM00954">
    <property type="entry name" value="RelA_SpoT"/>
    <property type="match status" value="1"/>
</dbReference>
<dbReference type="InterPro" id="IPR004811">
    <property type="entry name" value="RelA/Spo_fam"/>
</dbReference>
<dbReference type="AlphaFoldDB" id="A0A2Z6TG91"/>
<dbReference type="GO" id="GO:0008728">
    <property type="term" value="F:GTP diphosphokinase activity"/>
    <property type="evidence" value="ECO:0007669"/>
    <property type="project" value="UniProtKB-EC"/>
</dbReference>
<keyword evidence="3" id="KW-0342">GTP-binding</keyword>
<evidence type="ECO:0000256" key="4">
    <source>
        <dbReference type="ARBA" id="ARBA00048244"/>
    </source>
</evidence>
<dbReference type="Pfam" id="PF02824">
    <property type="entry name" value="TGS"/>
    <property type="match status" value="1"/>
</dbReference>
<dbReference type="SUPFAM" id="SSF81271">
    <property type="entry name" value="TGS-like"/>
    <property type="match status" value="1"/>
</dbReference>
<dbReference type="Gene3D" id="3.30.460.10">
    <property type="entry name" value="Beta Polymerase, domain 2"/>
    <property type="match status" value="1"/>
</dbReference>
<dbReference type="InterPro" id="IPR007685">
    <property type="entry name" value="RelA_SpoT"/>
</dbReference>
<dbReference type="PANTHER" id="PTHR21262">
    <property type="entry name" value="GUANOSINE-3',5'-BIS DIPHOSPHATE 3'-PYROPHOSPHOHYDROLASE"/>
    <property type="match status" value="1"/>
</dbReference>
<feature type="region of interest" description="Disordered" evidence="6">
    <location>
        <begin position="555"/>
        <end position="586"/>
    </location>
</feature>
<keyword evidence="10" id="KW-0808">Transferase</keyword>
<dbReference type="GO" id="GO:0016301">
    <property type="term" value="F:kinase activity"/>
    <property type="evidence" value="ECO:0007669"/>
    <property type="project" value="UniProtKB-KW"/>
</dbReference>
<dbReference type="SMART" id="SM00471">
    <property type="entry name" value="HDc"/>
    <property type="match status" value="1"/>
</dbReference>
<dbReference type="InterPro" id="IPR043519">
    <property type="entry name" value="NT_sf"/>
</dbReference>
<name>A0A2Z6TG91_9LACO</name>
<dbReference type="InterPro" id="IPR012676">
    <property type="entry name" value="TGS-like"/>
</dbReference>
<dbReference type="SUPFAM" id="SSF55021">
    <property type="entry name" value="ACT-like"/>
    <property type="match status" value="1"/>
</dbReference>
<feature type="domain" description="HD" evidence="8">
    <location>
        <begin position="50"/>
        <end position="151"/>
    </location>
</feature>
<gene>
    <name evidence="10" type="primary">relA</name>
    <name evidence="10" type="ORF">LrDSM24759_10160</name>
</gene>
<dbReference type="UniPathway" id="UPA00908">
    <property type="reaction ID" value="UER00884"/>
</dbReference>
<sequence>MSKYVEMTHDEVLKACQEYMNEADIQFVESAYEFAKNAHEGQFRESGQPYIIHPTQVAGTLATLKLDPDTVAAGYLHDTVEDTPVTNDDIKEKFGEDVAFIVDGVTKLSKIPYKSKTHEEYLADNHRKMLIAMAKDLRVIMVKLADRLHNMHTLDHLRPDKQRRIADETLDIYAPLADRLGIGTIKWELEDMSLHYLNPQQYYRIVNLMQSKRSEREGYIADAIDTLKKTLDGLNIKYDIYGRPKHIYSIYKKMVKKHKDFSEIYDLLAVRVIVKSIPDCYAVLGAVHTEWKPIPGRFKDYIAVPKANGYQSLHTTIIGPGGKPLEIQIRTEKMHEIAEYGVAAHWAYKKGATNEVEQTEATKKLNMVQEILELQDETKDSHEFMKSVKTDIFSDRVYVFTPQGDVYELPKDSSPLDFAYMIHSEVGAHSVGARVNNKIVPLDYKLQNGDVVEMLTQSNAKPSRDWVNIVKTSRARNKIKRFFKAEDKEVNIEKGKNLVEEELHNKGFVAKDFLTKDKLEKVISHFNYHNEDELFAAVGFGEISAATVGNRLTEDVRREQENEKQRQKEAEIMNAGQQSITDDNASKAPADVMRVKHNNGVMVQGVSDLMLHLAKCCNPVPGDPIVGYVTKGRGVTIHRYDCPNITEEARKQGRLIDVAWENVARHKNDENYNADIEVFGYNRSKLLSDVINALNSKTKNIVNISGKVDNNNMGHIYATVSVRDANHLEDILSRLRDIPNVYEAKRSTN</sequence>
<dbReference type="Gene3D" id="3.10.20.30">
    <property type="match status" value="1"/>
</dbReference>
<evidence type="ECO:0000259" key="8">
    <source>
        <dbReference type="PROSITE" id="PS51831"/>
    </source>
</evidence>
<dbReference type="PROSITE" id="PS51671">
    <property type="entry name" value="ACT"/>
    <property type="match status" value="1"/>
</dbReference>
<keyword evidence="3" id="KW-0547">Nucleotide-binding</keyword>
<comment type="function">
    <text evidence="5">In eubacteria ppGpp (guanosine 3'-diphosphate 5'-diphosphate) is a mediator of the stringent response that coordinates a variety of cellular activities in response to changes in nutritional abundance.</text>
</comment>
<evidence type="ECO:0000259" key="9">
    <source>
        <dbReference type="PROSITE" id="PS51880"/>
    </source>
</evidence>
<dbReference type="SUPFAM" id="SSF109604">
    <property type="entry name" value="HD-domain/PDEase-like"/>
    <property type="match status" value="1"/>
</dbReference>
<dbReference type="CDD" id="cd00077">
    <property type="entry name" value="HDc"/>
    <property type="match status" value="1"/>
</dbReference>
<protein>
    <recommendedName>
        <fullName evidence="2">GTP diphosphokinase</fullName>
        <ecNumber evidence="2">2.7.6.5</ecNumber>
    </recommendedName>
</protein>
<dbReference type="RefSeq" id="WP_117118432.1">
    <property type="nucleotide sequence ID" value="NZ_BFBY01000007.1"/>
</dbReference>
<dbReference type="GO" id="GO:0005886">
    <property type="term" value="C:plasma membrane"/>
    <property type="evidence" value="ECO:0007669"/>
    <property type="project" value="TreeGrafter"/>
</dbReference>
<dbReference type="FunFam" id="3.10.20.30:FF:000002">
    <property type="entry name" value="GTP pyrophosphokinase (RelA/SpoT)"/>
    <property type="match status" value="1"/>
</dbReference>
<evidence type="ECO:0000313" key="10">
    <source>
        <dbReference type="EMBL" id="GBG05102.1"/>
    </source>
</evidence>
<dbReference type="InterPro" id="IPR033655">
    <property type="entry name" value="TGS_RelA/SpoT"/>
</dbReference>
<comment type="catalytic activity">
    <reaction evidence="4">
        <text>GTP + ATP = guanosine 3'-diphosphate 5'-triphosphate + AMP</text>
        <dbReference type="Rhea" id="RHEA:22088"/>
        <dbReference type="ChEBI" id="CHEBI:30616"/>
        <dbReference type="ChEBI" id="CHEBI:37565"/>
        <dbReference type="ChEBI" id="CHEBI:142410"/>
        <dbReference type="ChEBI" id="CHEBI:456215"/>
        <dbReference type="EC" id="2.7.6.5"/>
    </reaction>
</comment>
<dbReference type="Pfam" id="PF04607">
    <property type="entry name" value="RelA_SpoT"/>
    <property type="match status" value="1"/>
</dbReference>
<evidence type="ECO:0000256" key="6">
    <source>
        <dbReference type="SAM" id="MobiDB-lite"/>
    </source>
</evidence>
<organism evidence="10 11">
    <name type="scientific">Lactobacillus rodentium</name>
    <dbReference type="NCBI Taxonomy" id="947835"/>
    <lineage>
        <taxon>Bacteria</taxon>
        <taxon>Bacillati</taxon>
        <taxon>Bacillota</taxon>
        <taxon>Bacilli</taxon>
        <taxon>Lactobacillales</taxon>
        <taxon>Lactobacillaceae</taxon>
        <taxon>Lactobacillus</taxon>
    </lineage>
</organism>
<dbReference type="EC" id="2.7.6.5" evidence="2"/>
<dbReference type="PANTHER" id="PTHR21262:SF31">
    <property type="entry name" value="GTP PYROPHOSPHOKINASE"/>
    <property type="match status" value="1"/>
</dbReference>
<dbReference type="SUPFAM" id="SSF81301">
    <property type="entry name" value="Nucleotidyltransferase"/>
    <property type="match status" value="1"/>
</dbReference>
<reference evidence="11" key="1">
    <citation type="submission" date="2018-03" db="EMBL/GenBank/DDBJ databases">
        <title>New taxa in the Lactobacillus gasseri group.</title>
        <authorList>
            <person name="Tanizawa Y."/>
            <person name="Tohno M."/>
            <person name="Endo A."/>
            <person name="Arita M."/>
        </authorList>
    </citation>
    <scope>NUCLEOTIDE SEQUENCE [LARGE SCALE GENOMIC DNA]</scope>
    <source>
        <strain evidence="11">DSM 24759</strain>
    </source>
</reference>
<dbReference type="InterPro" id="IPR002912">
    <property type="entry name" value="ACT_dom"/>
</dbReference>
<dbReference type="Gene3D" id="3.30.70.260">
    <property type="match status" value="1"/>
</dbReference>
<feature type="compositionally biased region" description="Basic and acidic residues" evidence="6">
    <location>
        <begin position="555"/>
        <end position="571"/>
    </location>
</feature>
<keyword evidence="11" id="KW-1185">Reference proteome</keyword>
<dbReference type="OrthoDB" id="9805041at2"/>
<dbReference type="InterPro" id="IPR006674">
    <property type="entry name" value="HD_domain"/>
</dbReference>
<evidence type="ECO:0000256" key="1">
    <source>
        <dbReference type="ARBA" id="ARBA00004976"/>
    </source>
</evidence>
<dbReference type="InterPro" id="IPR004095">
    <property type="entry name" value="TGS"/>
</dbReference>
<dbReference type="Pfam" id="PF13291">
    <property type="entry name" value="ACT_4"/>
    <property type="match status" value="1"/>
</dbReference>
<proteinExistence type="inferred from homology"/>
<dbReference type="Proteomes" id="UP000257317">
    <property type="component" value="Unassembled WGS sequence"/>
</dbReference>
<dbReference type="InterPro" id="IPR003607">
    <property type="entry name" value="HD/PDEase_dom"/>
</dbReference>
<comment type="caution">
    <text evidence="10">The sequence shown here is derived from an EMBL/GenBank/DDBJ whole genome shotgun (WGS) entry which is preliminary data.</text>
</comment>
<dbReference type="GO" id="GO:0015970">
    <property type="term" value="P:guanosine tetraphosphate biosynthetic process"/>
    <property type="evidence" value="ECO:0007669"/>
    <property type="project" value="UniProtKB-UniPathway"/>
</dbReference>
<dbReference type="NCBIfam" id="TIGR00691">
    <property type="entry name" value="spoT_relA"/>
    <property type="match status" value="1"/>
</dbReference>
<evidence type="ECO:0000256" key="5">
    <source>
        <dbReference type="RuleBase" id="RU003847"/>
    </source>
</evidence>
<dbReference type="FunFam" id="1.10.3210.10:FF:000001">
    <property type="entry name" value="GTP pyrophosphokinase RelA"/>
    <property type="match status" value="1"/>
</dbReference>
<dbReference type="CDD" id="cd04876">
    <property type="entry name" value="ACT_RelA-SpoT"/>
    <property type="match status" value="1"/>
</dbReference>
<dbReference type="InterPro" id="IPR012675">
    <property type="entry name" value="Beta-grasp_dom_sf"/>
</dbReference>
<evidence type="ECO:0000256" key="3">
    <source>
        <dbReference type="ARBA" id="ARBA00023134"/>
    </source>
</evidence>
<dbReference type="Pfam" id="PF19296">
    <property type="entry name" value="RelA_AH_RIS"/>
    <property type="match status" value="1"/>
</dbReference>
<dbReference type="Gene3D" id="1.10.3210.10">
    <property type="entry name" value="Hypothetical protein af1432"/>
    <property type="match status" value="1"/>
</dbReference>
<dbReference type="InterPro" id="IPR045865">
    <property type="entry name" value="ACT-like_dom_sf"/>
</dbReference>
<dbReference type="GO" id="GO:0005525">
    <property type="term" value="F:GTP binding"/>
    <property type="evidence" value="ECO:0007669"/>
    <property type="project" value="UniProtKB-KW"/>
</dbReference>
<dbReference type="PROSITE" id="PS51880">
    <property type="entry name" value="TGS"/>
    <property type="match status" value="1"/>
</dbReference>
<dbReference type="Pfam" id="PF13328">
    <property type="entry name" value="HD_4"/>
    <property type="match status" value="1"/>
</dbReference>
<comment type="pathway">
    <text evidence="1">Purine metabolism; ppGpp biosynthesis; ppGpp from GTP: step 1/2.</text>
</comment>
<feature type="domain" description="ACT" evidence="7">
    <location>
        <begin position="675"/>
        <end position="749"/>
    </location>
</feature>